<dbReference type="PROSITE" id="PS51257">
    <property type="entry name" value="PROKAR_LIPOPROTEIN"/>
    <property type="match status" value="1"/>
</dbReference>
<evidence type="ECO:0000313" key="2">
    <source>
        <dbReference type="Proteomes" id="UP001597480"/>
    </source>
</evidence>
<organism evidence="1 2">
    <name type="scientific">Flavobacterium suzhouense</name>
    <dbReference type="NCBI Taxonomy" id="1529638"/>
    <lineage>
        <taxon>Bacteria</taxon>
        <taxon>Pseudomonadati</taxon>
        <taxon>Bacteroidota</taxon>
        <taxon>Flavobacteriia</taxon>
        <taxon>Flavobacteriales</taxon>
        <taxon>Flavobacteriaceae</taxon>
        <taxon>Flavobacterium</taxon>
    </lineage>
</organism>
<keyword evidence="2" id="KW-1185">Reference proteome</keyword>
<reference evidence="2" key="1">
    <citation type="journal article" date="2019" name="Int. J. Syst. Evol. Microbiol.">
        <title>The Global Catalogue of Microorganisms (GCM) 10K type strain sequencing project: providing services to taxonomists for standard genome sequencing and annotation.</title>
        <authorList>
            <consortium name="The Broad Institute Genomics Platform"/>
            <consortium name="The Broad Institute Genome Sequencing Center for Infectious Disease"/>
            <person name="Wu L."/>
            <person name="Ma J."/>
        </authorList>
    </citation>
    <scope>NUCLEOTIDE SEQUENCE [LARGE SCALE GENOMIC DNA]</scope>
    <source>
        <strain evidence="2">KCTC 42107</strain>
    </source>
</reference>
<accession>A0ABW5NRR2</accession>
<dbReference type="EMBL" id="JBHUMD010000007">
    <property type="protein sequence ID" value="MFD2601761.1"/>
    <property type="molecule type" value="Genomic_DNA"/>
</dbReference>
<dbReference type="Proteomes" id="UP001597480">
    <property type="component" value="Unassembled WGS sequence"/>
</dbReference>
<gene>
    <name evidence="1" type="ORF">ACFSR3_06805</name>
</gene>
<evidence type="ECO:0008006" key="3">
    <source>
        <dbReference type="Google" id="ProtNLM"/>
    </source>
</evidence>
<sequence>MKYIIIIVVSVFLFSCNGVSDRKEGNLSTDGKIASKGKDSDEVDFSKTKFTDRGEELIYIRKYIEYRLPKILIEAEPEKMEEALEDLVGRGKDVTLEEAVKYTWMYDGAYNRLWYLVTQDNLSFDAVKRMLYSYDRLYPKGTQKAKEGTEILPAIDEKEEVERPPVVEGEYNPDNERIKGDFNGDGKKEYAYRVLIKRGKGNPVEDGTPDEYEIQFSDGIISSVSVGCCWFRLVNEGDLNNDGTDEFSIAQNPMNGCIGTVKTYTIKNNKGRLLINPFGFYCCAELSVSDLSKLIMVENNIIYHYEADPNDENLLNDNNNKIRFERLIKKKASIK</sequence>
<comment type="caution">
    <text evidence="1">The sequence shown here is derived from an EMBL/GenBank/DDBJ whole genome shotgun (WGS) entry which is preliminary data.</text>
</comment>
<evidence type="ECO:0000313" key="1">
    <source>
        <dbReference type="EMBL" id="MFD2601761.1"/>
    </source>
</evidence>
<name>A0ABW5NRR2_9FLAO</name>
<dbReference type="RefSeq" id="WP_379820292.1">
    <property type="nucleotide sequence ID" value="NZ_JBHUMD010000007.1"/>
</dbReference>
<protein>
    <recommendedName>
        <fullName evidence="3">Lipoprotein</fullName>
    </recommendedName>
</protein>
<proteinExistence type="predicted"/>